<dbReference type="GO" id="GO:0016787">
    <property type="term" value="F:hydrolase activity"/>
    <property type="evidence" value="ECO:0007669"/>
    <property type="project" value="UniProtKB-KW"/>
</dbReference>
<proteinExistence type="predicted"/>
<organism evidence="3 4">
    <name type="scientific">Candidatus Wallbacteria bacterium HGW-Wallbacteria-1</name>
    <dbReference type="NCBI Taxonomy" id="2013854"/>
    <lineage>
        <taxon>Bacteria</taxon>
        <taxon>Candidatus Walliibacteriota</taxon>
    </lineage>
</organism>
<dbReference type="InterPro" id="IPR050114">
    <property type="entry name" value="UPF0173_UPF0282_UlaG_hydrolase"/>
</dbReference>
<gene>
    <name evidence="3" type="ORF">CVV64_19015</name>
</gene>
<dbReference type="Proteomes" id="UP000233256">
    <property type="component" value="Unassembled WGS sequence"/>
</dbReference>
<sequence>MKIRFIRNATMKISYAGQTILTDPMFSAKGAFMSFAGIQRNPTVDLTVSIDEIIDGVNAVLVSHIHPDHFDEAAVENLPPAFPIFCQPGDEKAIAVKGLKSVQVIGESIEWRGITITRTEGKHGSGQTLDLMGKVSGFILRVPGKPVVYWAGDTILCDDVRENIEKYRPDIVILHSGGAGTETYGTIIMDADQTIETAKLVLSHSPDARIIAIHMESLDHCAVKRETLRTLADQAGIAASSLLIPADGEELNLN</sequence>
<dbReference type="PANTHER" id="PTHR43546:SF9">
    <property type="entry name" value="L-ASCORBATE-6-PHOSPHATE LACTONASE ULAG-RELATED"/>
    <property type="match status" value="1"/>
</dbReference>
<accession>A0A2N1PJ95</accession>
<evidence type="ECO:0000313" key="4">
    <source>
        <dbReference type="Proteomes" id="UP000233256"/>
    </source>
</evidence>
<name>A0A2N1PJ95_9BACT</name>
<dbReference type="Gene3D" id="3.60.15.10">
    <property type="entry name" value="Ribonuclease Z/Hydroxyacylglutathione hydrolase-like"/>
    <property type="match status" value="1"/>
</dbReference>
<dbReference type="EMBL" id="PGXC01000049">
    <property type="protein sequence ID" value="PKK88390.1"/>
    <property type="molecule type" value="Genomic_DNA"/>
</dbReference>
<evidence type="ECO:0000259" key="2">
    <source>
        <dbReference type="Pfam" id="PF12706"/>
    </source>
</evidence>
<evidence type="ECO:0000256" key="1">
    <source>
        <dbReference type="ARBA" id="ARBA00022801"/>
    </source>
</evidence>
<comment type="caution">
    <text evidence="3">The sequence shown here is derived from an EMBL/GenBank/DDBJ whole genome shotgun (WGS) entry which is preliminary data.</text>
</comment>
<dbReference type="InterPro" id="IPR036866">
    <property type="entry name" value="RibonucZ/Hydroxyglut_hydro"/>
</dbReference>
<reference evidence="3 4" key="1">
    <citation type="journal article" date="2017" name="ISME J.">
        <title>Potential for microbial H2 and metal transformations associated with novel bacteria and archaea in deep terrestrial subsurface sediments.</title>
        <authorList>
            <person name="Hernsdorf A.W."/>
            <person name="Amano Y."/>
            <person name="Miyakawa K."/>
            <person name="Ise K."/>
            <person name="Suzuki Y."/>
            <person name="Anantharaman K."/>
            <person name="Probst A."/>
            <person name="Burstein D."/>
            <person name="Thomas B.C."/>
            <person name="Banfield J.F."/>
        </authorList>
    </citation>
    <scope>NUCLEOTIDE SEQUENCE [LARGE SCALE GENOMIC DNA]</scope>
    <source>
        <strain evidence="3">HGW-Wallbacteria-1</strain>
    </source>
</reference>
<dbReference type="InterPro" id="IPR001279">
    <property type="entry name" value="Metallo-B-lactamas"/>
</dbReference>
<protein>
    <submittedName>
        <fullName evidence="3">MBL fold metallo-hydrolase</fullName>
    </submittedName>
</protein>
<dbReference type="Pfam" id="PF12706">
    <property type="entry name" value="Lactamase_B_2"/>
    <property type="match status" value="1"/>
</dbReference>
<dbReference type="AlphaFoldDB" id="A0A2N1PJ95"/>
<feature type="domain" description="Metallo-beta-lactamase" evidence="2">
    <location>
        <begin position="19"/>
        <end position="215"/>
    </location>
</feature>
<dbReference type="PANTHER" id="PTHR43546">
    <property type="entry name" value="UPF0173 METAL-DEPENDENT HYDROLASE MJ1163-RELATED"/>
    <property type="match status" value="1"/>
</dbReference>
<keyword evidence="1 3" id="KW-0378">Hydrolase</keyword>
<evidence type="ECO:0000313" key="3">
    <source>
        <dbReference type="EMBL" id="PKK88390.1"/>
    </source>
</evidence>
<dbReference type="SUPFAM" id="SSF56281">
    <property type="entry name" value="Metallo-hydrolase/oxidoreductase"/>
    <property type="match status" value="1"/>
</dbReference>